<proteinExistence type="predicted"/>
<comment type="caution">
    <text evidence="1">The sequence shown here is derived from an EMBL/GenBank/DDBJ whole genome shotgun (WGS) entry which is preliminary data.</text>
</comment>
<protein>
    <recommendedName>
        <fullName evidence="3">Capsule assembly protein Wzi</fullName>
    </recommendedName>
</protein>
<keyword evidence="2" id="KW-1185">Reference proteome</keyword>
<organism evidence="1 2">
    <name type="scientific">Ravibacter arvi</name>
    <dbReference type="NCBI Taxonomy" id="2051041"/>
    <lineage>
        <taxon>Bacteria</taxon>
        <taxon>Pseudomonadati</taxon>
        <taxon>Bacteroidota</taxon>
        <taxon>Cytophagia</taxon>
        <taxon>Cytophagales</taxon>
        <taxon>Spirosomataceae</taxon>
        <taxon>Ravibacter</taxon>
    </lineage>
</organism>
<sequence>MTTHRFLVFLLFWALTGKGYSQVIVKDTLPPAFEWSMHLVDVPYMADAARAEAIRSAGGNVPFSGTIKARDYGKFYRNLSMTQATDMARNLHGSLYYGHNVLWNTLVKPVNTKKYILNRLLANIAALGTDYLAIKLPYGYAFQHEEFHRSVMASRHIYSYDEVWSFGKGLDIAVTRVKDEDLVYLKKNFPADQVRLAAAGVEGEYRFLQRMQEDNFFRQTAHPMVGISLLGTIHAVNYVNLPFTSRFNAITDSILSYDKTNILARDFTGYDFSAWIYDLVRPHEPYEARGEWPGGIGIKRPVKESDLTGEMKDFLKETGRMQYLNFVSPFLLGINRLQFRPGQYFNFALRSLPTSFGYYAGGDFFLEMRERRVMVGLGVNRSKKLTLPALNFHCYDLVKPEVSRWQAHAQLSLWMQPEDQMWSSGRATPGLALSIQPRYALTSRLSVMTDLSYKTKGWVFGDPYLDRRISGRIGLSLRTK</sequence>
<evidence type="ECO:0000313" key="1">
    <source>
        <dbReference type="EMBL" id="GAA4438479.1"/>
    </source>
</evidence>
<accession>A0ABP8LXB6</accession>
<dbReference type="EMBL" id="BAABEY010000019">
    <property type="protein sequence ID" value="GAA4438479.1"/>
    <property type="molecule type" value="Genomic_DNA"/>
</dbReference>
<evidence type="ECO:0000313" key="2">
    <source>
        <dbReference type="Proteomes" id="UP001501508"/>
    </source>
</evidence>
<evidence type="ECO:0008006" key="3">
    <source>
        <dbReference type="Google" id="ProtNLM"/>
    </source>
</evidence>
<reference evidence="2" key="1">
    <citation type="journal article" date="2019" name="Int. J. Syst. Evol. Microbiol.">
        <title>The Global Catalogue of Microorganisms (GCM) 10K type strain sequencing project: providing services to taxonomists for standard genome sequencing and annotation.</title>
        <authorList>
            <consortium name="The Broad Institute Genomics Platform"/>
            <consortium name="The Broad Institute Genome Sequencing Center for Infectious Disease"/>
            <person name="Wu L."/>
            <person name="Ma J."/>
        </authorList>
    </citation>
    <scope>NUCLEOTIDE SEQUENCE [LARGE SCALE GENOMIC DNA]</scope>
    <source>
        <strain evidence="2">JCM 31920</strain>
    </source>
</reference>
<dbReference type="RefSeq" id="WP_345028351.1">
    <property type="nucleotide sequence ID" value="NZ_BAABEY010000019.1"/>
</dbReference>
<dbReference type="Proteomes" id="UP001501508">
    <property type="component" value="Unassembled WGS sequence"/>
</dbReference>
<gene>
    <name evidence="1" type="ORF">GCM10023091_19140</name>
</gene>
<name>A0ABP8LXB6_9BACT</name>